<keyword evidence="4" id="KW-0812">Transmembrane</keyword>
<feature type="transmembrane region" description="Helical" evidence="4">
    <location>
        <begin position="6"/>
        <end position="21"/>
    </location>
</feature>
<dbReference type="SUPFAM" id="SSF46689">
    <property type="entry name" value="Homeodomain-like"/>
    <property type="match status" value="1"/>
</dbReference>
<feature type="transmembrane region" description="Helical" evidence="4">
    <location>
        <begin position="92"/>
        <end position="113"/>
    </location>
</feature>
<feature type="transmembrane region" description="Helical" evidence="4">
    <location>
        <begin position="181"/>
        <end position="203"/>
    </location>
</feature>
<accession>A0A7L4ZGW4</accession>
<keyword evidence="4" id="KW-1133">Transmembrane helix</keyword>
<dbReference type="PROSITE" id="PS00041">
    <property type="entry name" value="HTH_ARAC_FAMILY_1"/>
    <property type="match status" value="1"/>
</dbReference>
<organism evidence="6 7">
    <name type="scientific">Kordia antarctica</name>
    <dbReference type="NCBI Taxonomy" id="1218801"/>
    <lineage>
        <taxon>Bacteria</taxon>
        <taxon>Pseudomonadati</taxon>
        <taxon>Bacteroidota</taxon>
        <taxon>Flavobacteriia</taxon>
        <taxon>Flavobacteriales</taxon>
        <taxon>Flavobacteriaceae</taxon>
        <taxon>Kordia</taxon>
    </lineage>
</organism>
<feature type="transmembrane region" description="Helical" evidence="4">
    <location>
        <begin position="223"/>
        <end position="249"/>
    </location>
</feature>
<feature type="transmembrane region" description="Helical" evidence="4">
    <location>
        <begin position="30"/>
        <end position="55"/>
    </location>
</feature>
<dbReference type="Pfam" id="PF12833">
    <property type="entry name" value="HTH_18"/>
    <property type="match status" value="1"/>
</dbReference>
<keyword evidence="3" id="KW-0804">Transcription</keyword>
<dbReference type="InterPro" id="IPR018060">
    <property type="entry name" value="HTH_AraC"/>
</dbReference>
<dbReference type="InterPro" id="IPR009057">
    <property type="entry name" value="Homeodomain-like_sf"/>
</dbReference>
<dbReference type="EMBL" id="CP019288">
    <property type="protein sequence ID" value="QHI35144.1"/>
    <property type="molecule type" value="Genomic_DNA"/>
</dbReference>
<keyword evidence="2" id="KW-0238">DNA-binding</keyword>
<evidence type="ECO:0000259" key="5">
    <source>
        <dbReference type="PROSITE" id="PS01124"/>
    </source>
</evidence>
<evidence type="ECO:0000256" key="3">
    <source>
        <dbReference type="ARBA" id="ARBA00023163"/>
    </source>
</evidence>
<reference evidence="6 7" key="1">
    <citation type="journal article" date="2013" name="Int. J. Syst. Evol. Microbiol.">
        <title>Kordia antarctica sp. nov., isolated from Antarctic seawater.</title>
        <authorList>
            <person name="Baek K."/>
            <person name="Choi A."/>
            <person name="Kang I."/>
            <person name="Lee K."/>
            <person name="Cho J.C."/>
        </authorList>
    </citation>
    <scope>NUCLEOTIDE SEQUENCE [LARGE SCALE GENOMIC DNA]</scope>
    <source>
        <strain evidence="6 7">IMCC3317</strain>
    </source>
</reference>
<dbReference type="Gene3D" id="1.10.10.60">
    <property type="entry name" value="Homeodomain-like"/>
    <property type="match status" value="2"/>
</dbReference>
<feature type="transmembrane region" description="Helical" evidence="4">
    <location>
        <begin position="151"/>
        <end position="169"/>
    </location>
</feature>
<dbReference type="Proteomes" id="UP000464657">
    <property type="component" value="Chromosome"/>
</dbReference>
<sequence length="394" mass="45950">MNNILLIISVFGFVVTINLFIKKRTINKSILFLAFFYLIYSIYILQTYIIVSNLISDYKWFYVWPLPIYSLISVPMYFYFVSTIKNSFKWKWIYLLLFIPFLLSIIDVIIVYASPNHTYDTIIELAINNPTERFNAKYGLLHLNQHYVIRHVWQFFALIAILPMLLKFIRSVRLGSSSKIIQIRWLIILYVLLFLMSLIASIYGIERIFNLHIISFLQDNARLIQVTLYVTLFLIAIIPISFPSILYGLHINGTNDRLTNKVKPTKQPKNVQQEPKYGLNIEDIKSKLEHIEKQEHFINPDFDLNKCAQLLDIPTHHLSHFLKQNLNLSFSSYRNTLRITKAKSLIVDGYLNLNTIDALALHCGFANRSSFGKVFKKSTGFSPGTYLQSIQNNN</sequence>
<dbReference type="GO" id="GO:0043565">
    <property type="term" value="F:sequence-specific DNA binding"/>
    <property type="evidence" value="ECO:0007669"/>
    <property type="project" value="InterPro"/>
</dbReference>
<dbReference type="PANTHER" id="PTHR43280">
    <property type="entry name" value="ARAC-FAMILY TRANSCRIPTIONAL REGULATOR"/>
    <property type="match status" value="1"/>
</dbReference>
<evidence type="ECO:0000256" key="4">
    <source>
        <dbReference type="SAM" id="Phobius"/>
    </source>
</evidence>
<dbReference type="PROSITE" id="PS01124">
    <property type="entry name" value="HTH_ARAC_FAMILY_2"/>
    <property type="match status" value="1"/>
</dbReference>
<keyword evidence="4" id="KW-0472">Membrane</keyword>
<dbReference type="AlphaFoldDB" id="A0A7L4ZGW4"/>
<evidence type="ECO:0000256" key="2">
    <source>
        <dbReference type="ARBA" id="ARBA00023125"/>
    </source>
</evidence>
<keyword evidence="7" id="KW-1185">Reference proteome</keyword>
<dbReference type="KEGG" id="kan:IMCC3317_04900"/>
<dbReference type="InterPro" id="IPR018062">
    <property type="entry name" value="HTH_AraC-typ_CS"/>
</dbReference>
<evidence type="ECO:0000313" key="7">
    <source>
        <dbReference type="Proteomes" id="UP000464657"/>
    </source>
</evidence>
<keyword evidence="1" id="KW-0805">Transcription regulation</keyword>
<name>A0A7L4ZGW4_9FLAO</name>
<dbReference type="SMART" id="SM00342">
    <property type="entry name" value="HTH_ARAC"/>
    <property type="match status" value="1"/>
</dbReference>
<gene>
    <name evidence="6" type="primary">araC</name>
    <name evidence="6" type="ORF">IMCC3317_04900</name>
</gene>
<feature type="domain" description="HTH araC/xylS-type" evidence="5">
    <location>
        <begin position="282"/>
        <end position="389"/>
    </location>
</feature>
<evidence type="ECO:0000313" key="6">
    <source>
        <dbReference type="EMBL" id="QHI35144.1"/>
    </source>
</evidence>
<protein>
    <submittedName>
        <fullName evidence="6">Arabinose operon regulatory protein</fullName>
    </submittedName>
</protein>
<evidence type="ECO:0000256" key="1">
    <source>
        <dbReference type="ARBA" id="ARBA00023015"/>
    </source>
</evidence>
<proteinExistence type="predicted"/>
<dbReference type="PANTHER" id="PTHR43280:SF2">
    <property type="entry name" value="HTH-TYPE TRANSCRIPTIONAL REGULATOR EXSA"/>
    <property type="match status" value="1"/>
</dbReference>
<feature type="transmembrane region" description="Helical" evidence="4">
    <location>
        <begin position="61"/>
        <end position="80"/>
    </location>
</feature>
<dbReference type="GO" id="GO:0003700">
    <property type="term" value="F:DNA-binding transcription factor activity"/>
    <property type="evidence" value="ECO:0007669"/>
    <property type="project" value="InterPro"/>
</dbReference>